<protein>
    <submittedName>
        <fullName evidence="1">Oxidoreductase</fullName>
    </submittedName>
</protein>
<sequence length="73" mass="8258">MIASAAAIPRDCLEAWSNLYRRFAIAMDAADRRDEALLADFWYPDARAGAFGVRWVENCVRSADNGACWVDFR</sequence>
<evidence type="ECO:0000313" key="1">
    <source>
        <dbReference type="EMBL" id="VEA98939.1"/>
    </source>
</evidence>
<dbReference type="AlphaFoldDB" id="A0A447RGI6"/>
<organism evidence="1 2">
    <name type="scientific">Klebsiella pneumoniae</name>
    <dbReference type="NCBI Taxonomy" id="573"/>
    <lineage>
        <taxon>Bacteria</taxon>
        <taxon>Pseudomonadati</taxon>
        <taxon>Pseudomonadota</taxon>
        <taxon>Gammaproteobacteria</taxon>
        <taxon>Enterobacterales</taxon>
        <taxon>Enterobacteriaceae</taxon>
        <taxon>Klebsiella/Raoultella group</taxon>
        <taxon>Klebsiella</taxon>
        <taxon>Klebsiella pneumoniae complex</taxon>
    </lineage>
</organism>
<name>A0A447RGI6_KLEPN</name>
<dbReference type="Proteomes" id="UP000282433">
    <property type="component" value="Chromosome"/>
</dbReference>
<accession>A0A447RGI6</accession>
<gene>
    <name evidence="1" type="ORF">NCTC13635_00184</name>
</gene>
<dbReference type="EMBL" id="LR134162">
    <property type="protein sequence ID" value="VEA98939.1"/>
    <property type="molecule type" value="Genomic_DNA"/>
</dbReference>
<reference evidence="1 2" key="1">
    <citation type="submission" date="2018-12" db="EMBL/GenBank/DDBJ databases">
        <authorList>
            <consortium name="Pathogen Informatics"/>
        </authorList>
    </citation>
    <scope>NUCLEOTIDE SEQUENCE [LARGE SCALE GENOMIC DNA]</scope>
    <source>
        <strain evidence="1 2">NCTC13635</strain>
    </source>
</reference>
<proteinExistence type="predicted"/>
<evidence type="ECO:0000313" key="2">
    <source>
        <dbReference type="Proteomes" id="UP000282433"/>
    </source>
</evidence>
<dbReference type="Gene3D" id="3.30.360.10">
    <property type="entry name" value="Dihydrodipicolinate Reductase, domain 2"/>
    <property type="match status" value="1"/>
</dbReference>